<evidence type="ECO:0000256" key="1">
    <source>
        <dbReference type="SAM" id="Phobius"/>
    </source>
</evidence>
<protein>
    <submittedName>
        <fullName evidence="2">Uncharacterized protein</fullName>
    </submittedName>
</protein>
<name>A0ABP9IAU9_9ACTN</name>
<feature type="transmembrane region" description="Helical" evidence="1">
    <location>
        <begin position="31"/>
        <end position="50"/>
    </location>
</feature>
<dbReference type="Proteomes" id="UP001501195">
    <property type="component" value="Unassembled WGS sequence"/>
</dbReference>
<keyword evidence="1" id="KW-0812">Transmembrane</keyword>
<evidence type="ECO:0000313" key="2">
    <source>
        <dbReference type="EMBL" id="GAA4992483.1"/>
    </source>
</evidence>
<accession>A0ABP9IAU9</accession>
<sequence>MTFGPRGRVVCTLVWSSPLLLPVVLPGPGWPIFWVFWLVVAVPWGLRDIWRRV</sequence>
<keyword evidence="3" id="KW-1185">Reference proteome</keyword>
<keyword evidence="1" id="KW-1133">Transmembrane helix</keyword>
<comment type="caution">
    <text evidence="2">The sequence shown here is derived from an EMBL/GenBank/DDBJ whole genome shotgun (WGS) entry which is preliminary data.</text>
</comment>
<organism evidence="2 3">
    <name type="scientific">Kineococcus glutinatus</name>
    <dbReference type="NCBI Taxonomy" id="1070872"/>
    <lineage>
        <taxon>Bacteria</taxon>
        <taxon>Bacillati</taxon>
        <taxon>Actinomycetota</taxon>
        <taxon>Actinomycetes</taxon>
        <taxon>Kineosporiales</taxon>
        <taxon>Kineosporiaceae</taxon>
        <taxon>Kineococcus</taxon>
    </lineage>
</organism>
<gene>
    <name evidence="2" type="ORF">GCM10023225_30730</name>
</gene>
<dbReference type="EMBL" id="BAABIL010000555">
    <property type="protein sequence ID" value="GAA4992483.1"/>
    <property type="molecule type" value="Genomic_DNA"/>
</dbReference>
<reference evidence="3" key="1">
    <citation type="journal article" date="2019" name="Int. J. Syst. Evol. Microbiol.">
        <title>The Global Catalogue of Microorganisms (GCM) 10K type strain sequencing project: providing services to taxonomists for standard genome sequencing and annotation.</title>
        <authorList>
            <consortium name="The Broad Institute Genomics Platform"/>
            <consortium name="The Broad Institute Genome Sequencing Center for Infectious Disease"/>
            <person name="Wu L."/>
            <person name="Ma J."/>
        </authorList>
    </citation>
    <scope>NUCLEOTIDE SEQUENCE [LARGE SCALE GENOMIC DNA]</scope>
    <source>
        <strain evidence="3">JCM 18126</strain>
    </source>
</reference>
<proteinExistence type="predicted"/>
<keyword evidence="1" id="KW-0472">Membrane</keyword>
<evidence type="ECO:0000313" key="3">
    <source>
        <dbReference type="Proteomes" id="UP001501195"/>
    </source>
</evidence>